<dbReference type="EMBL" id="MWDQ01000027">
    <property type="protein sequence ID" value="OQB74836.1"/>
    <property type="molecule type" value="Genomic_DNA"/>
</dbReference>
<dbReference type="Proteomes" id="UP000485562">
    <property type="component" value="Unassembled WGS sequence"/>
</dbReference>
<accession>A0A1V6CDA1</accession>
<proteinExistence type="predicted"/>
<organism evidence="1">
    <name type="scientific">candidate division TA06 bacterium ADurb.Bin131</name>
    <dbReference type="NCBI Taxonomy" id="1852827"/>
    <lineage>
        <taxon>Bacteria</taxon>
        <taxon>Bacteria division TA06</taxon>
    </lineage>
</organism>
<dbReference type="InterPro" id="IPR016195">
    <property type="entry name" value="Pol/histidinol_Pase-like"/>
</dbReference>
<dbReference type="SUPFAM" id="SSF89550">
    <property type="entry name" value="PHP domain-like"/>
    <property type="match status" value="1"/>
</dbReference>
<comment type="caution">
    <text evidence="1">The sequence shown here is derived from an EMBL/GenBank/DDBJ whole genome shotgun (WGS) entry which is preliminary data.</text>
</comment>
<dbReference type="Gene3D" id="3.20.20.140">
    <property type="entry name" value="Metal-dependent hydrolases"/>
    <property type="match status" value="1"/>
</dbReference>
<protein>
    <recommendedName>
        <fullName evidence="2">PHP domain protein</fullName>
    </recommendedName>
</protein>
<sequence length="346" mass="40162">MDFNEYIGCLHIHINQETEKQILESIFYEAKQSGLDFIILTPHTPVKRRWDDYFSLEGYKDGLIVLTGEEADEGSGQNHILIYGNRLWLGKKPVEEIVSHQNNNLLMFAAHPDGQHNLFGFSVDHKWKKKNLFNSLTGIEVWSALFDFVEKTNPSNLIFRYFSFPHNLQGPSLVTLQKWDRILKKRRFVGVCGLDMHTLPFLIKLLDVRKIFSFRIVFKTLRNHILTQKKITGDFEKDRDVIVDAFMQGKVFFANDFIADSRGFFLGSSDKKKTMGDFLSIEEEILVEIPEKSYINIKIGSKIVYSGNVKRLVLKPDVFGACRVEAFYKEKAWIFSNPIFIQHPKN</sequence>
<gene>
    <name evidence="1" type="ORF">BWX89_00325</name>
</gene>
<name>A0A1V6CDA1_UNCT6</name>
<dbReference type="AlphaFoldDB" id="A0A1V6CDA1"/>
<evidence type="ECO:0008006" key="2">
    <source>
        <dbReference type="Google" id="ProtNLM"/>
    </source>
</evidence>
<reference evidence="1" key="1">
    <citation type="submission" date="2017-02" db="EMBL/GenBank/DDBJ databases">
        <title>Delving into the versatile metabolic prowess of the omnipresent phylum Bacteroidetes.</title>
        <authorList>
            <person name="Nobu M.K."/>
            <person name="Mei R."/>
            <person name="Narihiro T."/>
            <person name="Kuroda K."/>
            <person name="Liu W.-T."/>
        </authorList>
    </citation>
    <scope>NUCLEOTIDE SEQUENCE</scope>
    <source>
        <strain evidence="1">ADurb.Bin131</strain>
    </source>
</reference>
<evidence type="ECO:0000313" key="1">
    <source>
        <dbReference type="EMBL" id="OQB74836.1"/>
    </source>
</evidence>